<evidence type="ECO:0000256" key="5">
    <source>
        <dbReference type="SAM" id="SignalP"/>
    </source>
</evidence>
<dbReference type="Proteomes" id="UP001361239">
    <property type="component" value="Unassembled WGS sequence"/>
</dbReference>
<keyword evidence="7" id="KW-1185">Reference proteome</keyword>
<evidence type="ECO:0000256" key="2">
    <source>
        <dbReference type="ARBA" id="ARBA00023136"/>
    </source>
</evidence>
<organism evidence="6 7">
    <name type="scientific">Novosphingobium anseongense</name>
    <dbReference type="NCBI Taxonomy" id="3133436"/>
    <lineage>
        <taxon>Bacteria</taxon>
        <taxon>Pseudomonadati</taxon>
        <taxon>Pseudomonadota</taxon>
        <taxon>Alphaproteobacteria</taxon>
        <taxon>Sphingomonadales</taxon>
        <taxon>Sphingomonadaceae</taxon>
        <taxon>Novosphingobium</taxon>
    </lineage>
</organism>
<dbReference type="Gene3D" id="2.40.170.20">
    <property type="entry name" value="TonB-dependent receptor, beta-barrel domain"/>
    <property type="match status" value="1"/>
</dbReference>
<evidence type="ECO:0000313" key="7">
    <source>
        <dbReference type="Proteomes" id="UP001361239"/>
    </source>
</evidence>
<dbReference type="SUPFAM" id="SSF56935">
    <property type="entry name" value="Porins"/>
    <property type="match status" value="1"/>
</dbReference>
<comment type="subcellular location">
    <subcellularLocation>
        <location evidence="1">Cell outer membrane</location>
    </subcellularLocation>
</comment>
<evidence type="ECO:0000313" key="6">
    <source>
        <dbReference type="EMBL" id="MEJ5975657.1"/>
    </source>
</evidence>
<dbReference type="EMBL" id="JBBHJZ010000001">
    <property type="protein sequence ID" value="MEJ5975657.1"/>
    <property type="molecule type" value="Genomic_DNA"/>
</dbReference>
<keyword evidence="2" id="KW-0472">Membrane</keyword>
<dbReference type="PROSITE" id="PS51257">
    <property type="entry name" value="PROKAR_LIPOPROTEIN"/>
    <property type="match status" value="1"/>
</dbReference>
<feature type="region of interest" description="Disordered" evidence="4">
    <location>
        <begin position="39"/>
        <end position="75"/>
    </location>
</feature>
<keyword evidence="3" id="KW-0998">Cell outer membrane</keyword>
<keyword evidence="5" id="KW-0732">Signal</keyword>
<evidence type="ECO:0000256" key="4">
    <source>
        <dbReference type="SAM" id="MobiDB-lite"/>
    </source>
</evidence>
<dbReference type="InterPro" id="IPR036942">
    <property type="entry name" value="Beta-barrel_TonB_sf"/>
</dbReference>
<reference evidence="6 7" key="1">
    <citation type="submission" date="2024-03" db="EMBL/GenBank/DDBJ databases">
        <authorList>
            <person name="Jo J.-H."/>
        </authorList>
    </citation>
    <scope>NUCLEOTIDE SEQUENCE [LARGE SCALE GENOMIC DNA]</scope>
    <source>
        <strain evidence="6 7">PS1R-30</strain>
    </source>
</reference>
<dbReference type="RefSeq" id="WP_339585590.1">
    <property type="nucleotide sequence ID" value="NZ_JBBHJZ010000001.1"/>
</dbReference>
<evidence type="ECO:0000256" key="1">
    <source>
        <dbReference type="ARBA" id="ARBA00004442"/>
    </source>
</evidence>
<name>A0ABU8RRP2_9SPHN</name>
<proteinExistence type="predicted"/>
<sequence length="584" mass="60548">MTMQSRHSRNLAALLAAGACALPLAATAQSIGYGNVSGGGSGGSSGGDDVKASDGSGSSDRGDRAGRGGRNAGSRGVRITPYIEAAQIVTAELSPGDDTLTYSTVAAGVDASIQGRNNGLSVSLRYEHRFGWGRAADSNTISGVANGYATVVPGLTMHAGALAARTRVGVDGSSALSPIDVGNDAVTQVYSVYAGPSLATHAGPVAVNANYRIGYSKVEAPDAFVNTPGQPPVDVFDDSVVQYADVKAGVKPGQILPVGLSAGASYYREDVSNLDQRIENFAARADVTVPITNTLHVVGGIGYEDVEISGRDAVRDTAGNPVVGNDGRYVTDKSGPRLIGYDVSGLIWDAGVIWRPSRRTALEAHVGRRYGSTTYYGTFAYAPNPRAAFNVSVYDSIAGFGGQLARSLDGLPTDFEVVRNPLTGGFGGCVSSLDGGNCLSGALSSVRSSAFRARGVMATYSVNFGRMNAGLGGGYDRRRFIGAPGTVLAQQSGVVDENYWLAGFLSRRLDADSGVRGEVRANWFQSGSSLNGDGTAIGATASYYRNLTRRLSATAAVGIDGIDREEPLPDQWIASALLGLRYSF</sequence>
<protein>
    <submittedName>
        <fullName evidence="6">Preprotein translocase subunit YajC</fullName>
    </submittedName>
</protein>
<accession>A0ABU8RRP2</accession>
<evidence type="ECO:0000256" key="3">
    <source>
        <dbReference type="ARBA" id="ARBA00023237"/>
    </source>
</evidence>
<comment type="caution">
    <text evidence="6">The sequence shown here is derived from an EMBL/GenBank/DDBJ whole genome shotgun (WGS) entry which is preliminary data.</text>
</comment>
<feature type="chain" id="PRO_5045452518" evidence="5">
    <location>
        <begin position="29"/>
        <end position="584"/>
    </location>
</feature>
<feature type="signal peptide" evidence="5">
    <location>
        <begin position="1"/>
        <end position="28"/>
    </location>
</feature>
<gene>
    <name evidence="6" type="ORF">WG901_03360</name>
</gene>